<feature type="domain" description="Helicase-associated" evidence="2">
    <location>
        <begin position="112"/>
        <end position="169"/>
    </location>
</feature>
<name>K0T6W9_THAOC</name>
<gene>
    <name evidence="3" type="ORF">THAOC_04961</name>
</gene>
<dbReference type="PANTHER" id="PTHR33418:SF1">
    <property type="entry name" value="HELICASE-ASSOCIATED DOMAIN-CONTAINING PROTEIN"/>
    <property type="match status" value="1"/>
</dbReference>
<dbReference type="EMBL" id="AGNL01004513">
    <property type="protein sequence ID" value="EJK73415.1"/>
    <property type="molecule type" value="Genomic_DNA"/>
</dbReference>
<dbReference type="PANTHER" id="PTHR33418">
    <property type="entry name" value="HELICASE-ASSOCIATED"/>
    <property type="match status" value="1"/>
</dbReference>
<dbReference type="OrthoDB" id="44064at2759"/>
<dbReference type="AlphaFoldDB" id="K0T6W9"/>
<evidence type="ECO:0000313" key="3">
    <source>
        <dbReference type="EMBL" id="EJK73415.1"/>
    </source>
</evidence>
<accession>K0T6W9</accession>
<dbReference type="Gene3D" id="6.10.140.530">
    <property type="match status" value="2"/>
</dbReference>
<evidence type="ECO:0000259" key="2">
    <source>
        <dbReference type="Pfam" id="PF03457"/>
    </source>
</evidence>
<reference evidence="3 4" key="1">
    <citation type="journal article" date="2012" name="Genome Biol.">
        <title>Genome and low-iron response of an oceanic diatom adapted to chronic iron limitation.</title>
        <authorList>
            <person name="Lommer M."/>
            <person name="Specht M."/>
            <person name="Roy A.S."/>
            <person name="Kraemer L."/>
            <person name="Andreson R."/>
            <person name="Gutowska M.A."/>
            <person name="Wolf J."/>
            <person name="Bergner S.V."/>
            <person name="Schilhabel M.B."/>
            <person name="Klostermeier U.C."/>
            <person name="Beiko R.G."/>
            <person name="Rosenstiel P."/>
            <person name="Hippler M."/>
            <person name="Laroche J."/>
        </authorList>
    </citation>
    <scope>NUCLEOTIDE SEQUENCE [LARGE SCALE GENOMIC DNA]</scope>
    <source>
        <strain evidence="3 4">CCMP1005</strain>
    </source>
</reference>
<sequence length="235" mass="26616">MKALALLGFAVWRTIAASSWPSSIAAAATVSDDDDLIEADGETGNAAARMWKAAAPFRSSLLTRCRSMLRQAFAPNRQGCLQHPLVSPSRRRVVGLPSRTTSSLLLATKESDMWELRHKELTEYRDGHGDCNVPRSQGPLGNWVNRQRRCYKQGKLSDERIVRLESIGFVWNQKQQEWLDHFKELMAYKAENGDCNVPQSQGRLGKWVSNRRQEFKQGKLSDERIARLEGIGFAW</sequence>
<feature type="non-terminal residue" evidence="3">
    <location>
        <position position="235"/>
    </location>
</feature>
<evidence type="ECO:0000313" key="4">
    <source>
        <dbReference type="Proteomes" id="UP000266841"/>
    </source>
</evidence>
<comment type="caution">
    <text evidence="3">The sequence shown here is derived from an EMBL/GenBank/DDBJ whole genome shotgun (WGS) entry which is preliminary data.</text>
</comment>
<evidence type="ECO:0000256" key="1">
    <source>
        <dbReference type="SAM" id="SignalP"/>
    </source>
</evidence>
<dbReference type="Pfam" id="PF03457">
    <property type="entry name" value="HA"/>
    <property type="match status" value="2"/>
</dbReference>
<dbReference type="Proteomes" id="UP000266841">
    <property type="component" value="Unassembled WGS sequence"/>
</dbReference>
<organism evidence="3 4">
    <name type="scientific">Thalassiosira oceanica</name>
    <name type="common">Marine diatom</name>
    <dbReference type="NCBI Taxonomy" id="159749"/>
    <lineage>
        <taxon>Eukaryota</taxon>
        <taxon>Sar</taxon>
        <taxon>Stramenopiles</taxon>
        <taxon>Ochrophyta</taxon>
        <taxon>Bacillariophyta</taxon>
        <taxon>Coscinodiscophyceae</taxon>
        <taxon>Thalassiosirophycidae</taxon>
        <taxon>Thalassiosirales</taxon>
        <taxon>Thalassiosiraceae</taxon>
        <taxon>Thalassiosira</taxon>
    </lineage>
</organism>
<feature type="signal peptide" evidence="1">
    <location>
        <begin position="1"/>
        <end position="16"/>
    </location>
</feature>
<dbReference type="InterPro" id="IPR005114">
    <property type="entry name" value="Helicase_assoc"/>
</dbReference>
<keyword evidence="1" id="KW-0732">Signal</keyword>
<protein>
    <recommendedName>
        <fullName evidence="2">Helicase-associated domain-containing protein</fullName>
    </recommendedName>
</protein>
<keyword evidence="4" id="KW-1185">Reference proteome</keyword>
<feature type="domain" description="Helicase-associated" evidence="2">
    <location>
        <begin position="175"/>
        <end position="233"/>
    </location>
</feature>
<feature type="chain" id="PRO_5003841640" description="Helicase-associated domain-containing protein" evidence="1">
    <location>
        <begin position="17"/>
        <end position="235"/>
    </location>
</feature>
<proteinExistence type="predicted"/>